<dbReference type="AlphaFoldDB" id="A0A9J6BC37"/>
<name>A0A9J6BC37_POLVA</name>
<accession>A0A9J6BC37</accession>
<gene>
    <name evidence="2" type="ORF">PVAND_015385</name>
</gene>
<dbReference type="Proteomes" id="UP001107558">
    <property type="component" value="Chromosome 4"/>
</dbReference>
<reference evidence="2" key="1">
    <citation type="submission" date="2021-03" db="EMBL/GenBank/DDBJ databases">
        <title>Chromosome level genome of the anhydrobiotic midge Polypedilum vanderplanki.</title>
        <authorList>
            <person name="Yoshida Y."/>
            <person name="Kikawada T."/>
            <person name="Gusev O."/>
        </authorList>
    </citation>
    <scope>NUCLEOTIDE SEQUENCE</scope>
    <source>
        <strain evidence="2">NIAS01</strain>
        <tissue evidence="2">Whole body or cell culture</tissue>
    </source>
</reference>
<evidence type="ECO:0000313" key="2">
    <source>
        <dbReference type="EMBL" id="KAG5667404.1"/>
    </source>
</evidence>
<protein>
    <submittedName>
        <fullName evidence="2">Uncharacterized protein</fullName>
    </submittedName>
</protein>
<feature type="chain" id="PRO_5039887576" evidence="1">
    <location>
        <begin position="21"/>
        <end position="68"/>
    </location>
</feature>
<sequence>MKFVIIFTILFVALFAFANSEFEPDRAMQVENPICKENLGECMNWCAEKIRVANTDCPAGQFCCILMI</sequence>
<feature type="signal peptide" evidence="1">
    <location>
        <begin position="1"/>
        <end position="20"/>
    </location>
</feature>
<proteinExistence type="predicted"/>
<evidence type="ECO:0000313" key="3">
    <source>
        <dbReference type="Proteomes" id="UP001107558"/>
    </source>
</evidence>
<organism evidence="2 3">
    <name type="scientific">Polypedilum vanderplanki</name>
    <name type="common">Sleeping chironomid midge</name>
    <dbReference type="NCBI Taxonomy" id="319348"/>
    <lineage>
        <taxon>Eukaryota</taxon>
        <taxon>Metazoa</taxon>
        <taxon>Ecdysozoa</taxon>
        <taxon>Arthropoda</taxon>
        <taxon>Hexapoda</taxon>
        <taxon>Insecta</taxon>
        <taxon>Pterygota</taxon>
        <taxon>Neoptera</taxon>
        <taxon>Endopterygota</taxon>
        <taxon>Diptera</taxon>
        <taxon>Nematocera</taxon>
        <taxon>Chironomoidea</taxon>
        <taxon>Chironomidae</taxon>
        <taxon>Chironominae</taxon>
        <taxon>Polypedilum</taxon>
        <taxon>Polypedilum</taxon>
    </lineage>
</organism>
<evidence type="ECO:0000256" key="1">
    <source>
        <dbReference type="SAM" id="SignalP"/>
    </source>
</evidence>
<keyword evidence="1" id="KW-0732">Signal</keyword>
<dbReference type="EMBL" id="JADBJN010000004">
    <property type="protein sequence ID" value="KAG5667404.1"/>
    <property type="molecule type" value="Genomic_DNA"/>
</dbReference>
<comment type="caution">
    <text evidence="2">The sequence shown here is derived from an EMBL/GenBank/DDBJ whole genome shotgun (WGS) entry which is preliminary data.</text>
</comment>
<keyword evidence="3" id="KW-1185">Reference proteome</keyword>